<keyword evidence="5" id="KW-0804">Transcription</keyword>
<gene>
    <name evidence="11" type="ORF">Sango_2007200</name>
</gene>
<dbReference type="EMBL" id="JACGWL010000011">
    <property type="protein sequence ID" value="KAK4392294.1"/>
    <property type="molecule type" value="Genomic_DNA"/>
</dbReference>
<evidence type="ECO:0000256" key="6">
    <source>
        <dbReference type="ARBA" id="ARBA00023242"/>
    </source>
</evidence>
<keyword evidence="4" id="KW-0238">DNA-binding</keyword>
<dbReference type="GO" id="GO:0009908">
    <property type="term" value="P:flower development"/>
    <property type="evidence" value="ECO:0007669"/>
    <property type="project" value="UniProtKB-ARBA"/>
</dbReference>
<dbReference type="PANTHER" id="PTHR44042">
    <property type="entry name" value="DUPLICATED HOMEODOMAIN-LIKE SUPERFAMILY PROTEIN-RELATED"/>
    <property type="match status" value="1"/>
</dbReference>
<comment type="subcellular location">
    <subcellularLocation>
        <location evidence="1">Nucleus</location>
    </subcellularLocation>
</comment>
<evidence type="ECO:0000259" key="10">
    <source>
        <dbReference type="PROSITE" id="PS51294"/>
    </source>
</evidence>
<dbReference type="SUPFAM" id="SSF46689">
    <property type="entry name" value="Homeodomain-like"/>
    <property type="match status" value="2"/>
</dbReference>
<dbReference type="PROSITE" id="PS51294">
    <property type="entry name" value="HTH_MYB"/>
    <property type="match status" value="1"/>
</dbReference>
<feature type="region of interest" description="Disordered" evidence="7">
    <location>
        <begin position="201"/>
        <end position="231"/>
    </location>
</feature>
<keyword evidence="6" id="KW-0539">Nucleus</keyword>
<evidence type="ECO:0000256" key="5">
    <source>
        <dbReference type="ARBA" id="ARBA00023163"/>
    </source>
</evidence>
<dbReference type="InterPro" id="IPR017884">
    <property type="entry name" value="SANT_dom"/>
</dbReference>
<dbReference type="NCBIfam" id="TIGR01557">
    <property type="entry name" value="myb_SHAQKYF"/>
    <property type="match status" value="1"/>
</dbReference>
<accession>A0AAE1WFG8</accession>
<reference evidence="11" key="2">
    <citation type="journal article" date="2024" name="Plant">
        <title>Genomic evolution and insights into agronomic trait innovations of Sesamum species.</title>
        <authorList>
            <person name="Miao H."/>
            <person name="Wang L."/>
            <person name="Qu L."/>
            <person name="Liu H."/>
            <person name="Sun Y."/>
            <person name="Le M."/>
            <person name="Wang Q."/>
            <person name="Wei S."/>
            <person name="Zheng Y."/>
            <person name="Lin W."/>
            <person name="Duan Y."/>
            <person name="Cao H."/>
            <person name="Xiong S."/>
            <person name="Wang X."/>
            <person name="Wei L."/>
            <person name="Li C."/>
            <person name="Ma Q."/>
            <person name="Ju M."/>
            <person name="Zhao R."/>
            <person name="Li G."/>
            <person name="Mu C."/>
            <person name="Tian Q."/>
            <person name="Mei H."/>
            <person name="Zhang T."/>
            <person name="Gao T."/>
            <person name="Zhang H."/>
        </authorList>
    </citation>
    <scope>NUCLEOTIDE SEQUENCE</scope>
    <source>
        <strain evidence="11">K16</strain>
    </source>
</reference>
<dbReference type="InterPro" id="IPR017930">
    <property type="entry name" value="Myb_dom"/>
</dbReference>
<feature type="domain" description="SANT" evidence="9">
    <location>
        <begin position="22"/>
        <end position="77"/>
    </location>
</feature>
<dbReference type="PANTHER" id="PTHR44042:SF58">
    <property type="entry name" value="DUPLICATED HOMEODOMAIN-LIKE SUPERFAMILY PROTEIN"/>
    <property type="match status" value="1"/>
</dbReference>
<evidence type="ECO:0000256" key="4">
    <source>
        <dbReference type="ARBA" id="ARBA00023125"/>
    </source>
</evidence>
<dbReference type="InterPro" id="IPR001005">
    <property type="entry name" value="SANT/Myb"/>
</dbReference>
<name>A0AAE1WFG8_9LAMI</name>
<evidence type="ECO:0000256" key="2">
    <source>
        <dbReference type="ARBA" id="ARBA00022473"/>
    </source>
</evidence>
<evidence type="ECO:0000313" key="12">
    <source>
        <dbReference type="Proteomes" id="UP001289374"/>
    </source>
</evidence>
<evidence type="ECO:0000313" key="11">
    <source>
        <dbReference type="EMBL" id="KAK4392294.1"/>
    </source>
</evidence>
<feature type="compositionally biased region" description="Basic and acidic residues" evidence="7">
    <location>
        <begin position="124"/>
        <end position="135"/>
    </location>
</feature>
<dbReference type="FunFam" id="1.10.10.60:FF:000154">
    <property type="entry name" value="Transcription factor SRM1"/>
    <property type="match status" value="1"/>
</dbReference>
<dbReference type="GO" id="GO:0003677">
    <property type="term" value="F:DNA binding"/>
    <property type="evidence" value="ECO:0007669"/>
    <property type="project" value="UniProtKB-KW"/>
</dbReference>
<reference evidence="11" key="1">
    <citation type="submission" date="2020-06" db="EMBL/GenBank/DDBJ databases">
        <authorList>
            <person name="Li T."/>
            <person name="Hu X."/>
            <person name="Zhang T."/>
            <person name="Song X."/>
            <person name="Zhang H."/>
            <person name="Dai N."/>
            <person name="Sheng W."/>
            <person name="Hou X."/>
            <person name="Wei L."/>
        </authorList>
    </citation>
    <scope>NUCLEOTIDE SEQUENCE</scope>
    <source>
        <strain evidence="11">K16</strain>
        <tissue evidence="11">Leaf</tissue>
    </source>
</reference>
<dbReference type="InterPro" id="IPR006447">
    <property type="entry name" value="Myb_dom_plants"/>
</dbReference>
<feature type="domain" description="Myb-like" evidence="8">
    <location>
        <begin position="26"/>
        <end position="73"/>
    </location>
</feature>
<evidence type="ECO:0000259" key="9">
    <source>
        <dbReference type="PROSITE" id="PS51293"/>
    </source>
</evidence>
<dbReference type="PROSITE" id="PS50090">
    <property type="entry name" value="MYB_LIKE"/>
    <property type="match status" value="2"/>
</dbReference>
<feature type="domain" description="Myb-like" evidence="8">
    <location>
        <begin position="127"/>
        <end position="179"/>
    </location>
</feature>
<dbReference type="SMART" id="SM00717">
    <property type="entry name" value="SANT"/>
    <property type="match status" value="2"/>
</dbReference>
<dbReference type="Gene3D" id="1.10.10.60">
    <property type="entry name" value="Homeodomain-like"/>
    <property type="match status" value="2"/>
</dbReference>
<protein>
    <submittedName>
        <fullName evidence="11">Transcription factor DIVARICATA</fullName>
    </submittedName>
</protein>
<keyword evidence="2" id="KW-0217">Developmental protein</keyword>
<keyword evidence="3" id="KW-0805">Transcription regulation</keyword>
<dbReference type="CDD" id="cd00167">
    <property type="entry name" value="SANT"/>
    <property type="match status" value="2"/>
</dbReference>
<proteinExistence type="predicted"/>
<organism evidence="11 12">
    <name type="scientific">Sesamum angolense</name>
    <dbReference type="NCBI Taxonomy" id="2727404"/>
    <lineage>
        <taxon>Eukaryota</taxon>
        <taxon>Viridiplantae</taxon>
        <taxon>Streptophyta</taxon>
        <taxon>Embryophyta</taxon>
        <taxon>Tracheophyta</taxon>
        <taxon>Spermatophyta</taxon>
        <taxon>Magnoliopsida</taxon>
        <taxon>eudicotyledons</taxon>
        <taxon>Gunneridae</taxon>
        <taxon>Pentapetalae</taxon>
        <taxon>asterids</taxon>
        <taxon>lamiids</taxon>
        <taxon>Lamiales</taxon>
        <taxon>Pedaliaceae</taxon>
        <taxon>Sesamum</taxon>
    </lineage>
</organism>
<keyword evidence="12" id="KW-1185">Reference proteome</keyword>
<evidence type="ECO:0000256" key="1">
    <source>
        <dbReference type="ARBA" id="ARBA00004123"/>
    </source>
</evidence>
<dbReference type="Proteomes" id="UP001289374">
    <property type="component" value="Unassembled WGS sequence"/>
</dbReference>
<feature type="compositionally biased region" description="Basic and acidic residues" evidence="7">
    <location>
        <begin position="210"/>
        <end position="223"/>
    </location>
</feature>
<dbReference type="InterPro" id="IPR009057">
    <property type="entry name" value="Homeodomain-like_sf"/>
</dbReference>
<dbReference type="PROSITE" id="PS51293">
    <property type="entry name" value="SANT"/>
    <property type="match status" value="2"/>
</dbReference>
<dbReference type="Pfam" id="PF00249">
    <property type="entry name" value="Myb_DNA-binding"/>
    <property type="match status" value="1"/>
</dbReference>
<dbReference type="GO" id="GO:0048262">
    <property type="term" value="P:determination of dorsal/ventral asymmetry"/>
    <property type="evidence" value="ECO:0007669"/>
    <property type="project" value="UniProtKB-ARBA"/>
</dbReference>
<feature type="domain" description="HTH myb-type" evidence="10">
    <location>
        <begin position="127"/>
        <end position="183"/>
    </location>
</feature>
<evidence type="ECO:0000256" key="7">
    <source>
        <dbReference type="SAM" id="MobiDB-lite"/>
    </source>
</evidence>
<dbReference type="GO" id="GO:0005634">
    <property type="term" value="C:nucleus"/>
    <property type="evidence" value="ECO:0007669"/>
    <property type="project" value="UniProtKB-SubCell"/>
</dbReference>
<dbReference type="FunFam" id="1.10.10.60:FF:000009">
    <property type="entry name" value="transcription factor MYB1R1"/>
    <property type="match status" value="1"/>
</dbReference>
<feature type="region of interest" description="Disordered" evidence="7">
    <location>
        <begin position="111"/>
        <end position="135"/>
    </location>
</feature>
<dbReference type="AlphaFoldDB" id="A0AAE1WFG8"/>
<evidence type="ECO:0000259" key="8">
    <source>
        <dbReference type="PROSITE" id="PS50090"/>
    </source>
</evidence>
<evidence type="ECO:0000256" key="3">
    <source>
        <dbReference type="ARBA" id="ARBA00023015"/>
    </source>
</evidence>
<feature type="domain" description="SANT" evidence="9">
    <location>
        <begin position="135"/>
        <end position="183"/>
    </location>
</feature>
<sequence length="373" mass="42121">MMNREMGLDSPASSSNWLFGEDKVTKWTAEENKRFENALALFDKDTPDRWHNVAAMIPGKTVSDVIKQYKELVEDVSDIEAGLIPIPGYGNPPFTLELASDQDYQGGFKQLYSPGGKRNSSTRCPDHERKKGVPWTEEEHRQFLLGLKKYGKGDWRNISRNFVTTRTPTQVASHAQKYFIRQLSGGKDKRRSSIHDITTVNLKETASPSQDKEGPRAEDKSHLAVETQQNSDVNRMVQGTYNSYPTDPGAMMGFSPPNSSLMFAHLQGTTPFGLYLHEHHMRSNDPHGVLCNRMNLEKPIVHHLVSAIWFRSHPLPLAKEFQATRAASLFLLALLLRTITSSITGALGKKSRVLSHSLQYCISKYPSETRSYW</sequence>
<dbReference type="Pfam" id="PF23082">
    <property type="entry name" value="Myb_DNA-binding_2"/>
    <property type="match status" value="1"/>
</dbReference>
<comment type="caution">
    <text evidence="11">The sequence shown here is derived from an EMBL/GenBank/DDBJ whole genome shotgun (WGS) entry which is preliminary data.</text>
</comment>